<dbReference type="InterPro" id="IPR011051">
    <property type="entry name" value="RmlC_Cupin_sf"/>
</dbReference>
<dbReference type="PANTHER" id="PTHR36440:SF1">
    <property type="entry name" value="PUTATIVE (AFU_ORTHOLOGUE AFUA_8G07350)-RELATED"/>
    <property type="match status" value="1"/>
</dbReference>
<dbReference type="GO" id="GO:0016853">
    <property type="term" value="F:isomerase activity"/>
    <property type="evidence" value="ECO:0007669"/>
    <property type="project" value="UniProtKB-KW"/>
</dbReference>
<evidence type="ECO:0000259" key="1">
    <source>
        <dbReference type="Pfam" id="PF07883"/>
    </source>
</evidence>
<gene>
    <name evidence="2" type="ORF">FHU29_000149</name>
</gene>
<dbReference type="InterPro" id="IPR053146">
    <property type="entry name" value="QDO-like"/>
</dbReference>
<dbReference type="Pfam" id="PF07883">
    <property type="entry name" value="Cupin_2"/>
    <property type="match status" value="1"/>
</dbReference>
<evidence type="ECO:0000313" key="3">
    <source>
        <dbReference type="Proteomes" id="UP000567922"/>
    </source>
</evidence>
<proteinExistence type="predicted"/>
<name>A0A839RGI2_9ACTN</name>
<dbReference type="CDD" id="cd02208">
    <property type="entry name" value="cupin_RmlC-like"/>
    <property type="match status" value="1"/>
</dbReference>
<reference evidence="2 3" key="1">
    <citation type="submission" date="2020-08" db="EMBL/GenBank/DDBJ databases">
        <title>Sequencing the genomes of 1000 actinobacteria strains.</title>
        <authorList>
            <person name="Klenk H.-P."/>
        </authorList>
    </citation>
    <scope>NUCLEOTIDE SEQUENCE [LARGE SCALE GENOMIC DNA]</scope>
    <source>
        <strain evidence="2 3">DSM 45258</strain>
    </source>
</reference>
<organism evidence="2 3">
    <name type="scientific">Hoyosella altamirensis</name>
    <dbReference type="NCBI Taxonomy" id="616997"/>
    <lineage>
        <taxon>Bacteria</taxon>
        <taxon>Bacillati</taxon>
        <taxon>Actinomycetota</taxon>
        <taxon>Actinomycetes</taxon>
        <taxon>Mycobacteriales</taxon>
        <taxon>Hoyosellaceae</taxon>
        <taxon>Hoyosella</taxon>
    </lineage>
</organism>
<dbReference type="Proteomes" id="UP000567922">
    <property type="component" value="Unassembled WGS sequence"/>
</dbReference>
<dbReference type="EMBL" id="JACHWS010000001">
    <property type="protein sequence ID" value="MBB3035715.1"/>
    <property type="molecule type" value="Genomic_DNA"/>
</dbReference>
<evidence type="ECO:0000313" key="2">
    <source>
        <dbReference type="EMBL" id="MBB3035715.1"/>
    </source>
</evidence>
<sequence>MAHAGGTLTHPVTGERLKWRQVATDTDGELLQADMWVRPGGFVAAAHIHPQQEERFEVLTGTAAFMLDGVKSTATAGQSVTVPAGHPHVWWNGGDDEVHVLVELRPALRTEVFFETFFGLAQDGKITQKGLPHLLQMAVILRAFAPEIRLAQPPSRVQAMLFAPLAALGRALGRRASYSKYSSKPLPMWETA</sequence>
<accession>A0A839RGI2</accession>
<dbReference type="InterPro" id="IPR014710">
    <property type="entry name" value="RmlC-like_jellyroll"/>
</dbReference>
<dbReference type="PANTHER" id="PTHR36440">
    <property type="entry name" value="PUTATIVE (AFU_ORTHOLOGUE AFUA_8G07350)-RELATED"/>
    <property type="match status" value="1"/>
</dbReference>
<dbReference type="Gene3D" id="2.60.120.10">
    <property type="entry name" value="Jelly Rolls"/>
    <property type="match status" value="1"/>
</dbReference>
<keyword evidence="3" id="KW-1185">Reference proteome</keyword>
<dbReference type="RefSeq" id="WP_183377434.1">
    <property type="nucleotide sequence ID" value="NZ_BDDI01000009.1"/>
</dbReference>
<feature type="domain" description="Cupin type-2" evidence="1">
    <location>
        <begin position="37"/>
        <end position="102"/>
    </location>
</feature>
<protein>
    <submittedName>
        <fullName evidence="2">Mannose-6-phosphate isomerase-like protein (Cupin superfamily)</fullName>
    </submittedName>
</protein>
<keyword evidence="2" id="KW-0413">Isomerase</keyword>
<dbReference type="InterPro" id="IPR013096">
    <property type="entry name" value="Cupin_2"/>
</dbReference>
<dbReference type="SUPFAM" id="SSF51182">
    <property type="entry name" value="RmlC-like cupins"/>
    <property type="match status" value="1"/>
</dbReference>
<dbReference type="AlphaFoldDB" id="A0A839RGI2"/>
<comment type="caution">
    <text evidence="2">The sequence shown here is derived from an EMBL/GenBank/DDBJ whole genome shotgun (WGS) entry which is preliminary data.</text>
</comment>